<name>A0A0V0YQ55_9BILA</name>
<organism evidence="1 2">
    <name type="scientific">Trichinella patagoniensis</name>
    <dbReference type="NCBI Taxonomy" id="990121"/>
    <lineage>
        <taxon>Eukaryota</taxon>
        <taxon>Metazoa</taxon>
        <taxon>Ecdysozoa</taxon>
        <taxon>Nematoda</taxon>
        <taxon>Enoplea</taxon>
        <taxon>Dorylaimia</taxon>
        <taxon>Trichinellida</taxon>
        <taxon>Trichinellidae</taxon>
        <taxon>Trichinella</taxon>
    </lineage>
</organism>
<dbReference type="EMBL" id="JYDQ01003796">
    <property type="protein sequence ID" value="KRY02469.1"/>
    <property type="molecule type" value="Genomic_DNA"/>
</dbReference>
<comment type="caution">
    <text evidence="1">The sequence shown here is derived from an EMBL/GenBank/DDBJ whole genome shotgun (WGS) entry which is preliminary data.</text>
</comment>
<evidence type="ECO:0000313" key="1">
    <source>
        <dbReference type="EMBL" id="KRY02469.1"/>
    </source>
</evidence>
<feature type="non-terminal residue" evidence="1">
    <location>
        <position position="1"/>
    </location>
</feature>
<dbReference type="Proteomes" id="UP000054783">
    <property type="component" value="Unassembled WGS sequence"/>
</dbReference>
<dbReference type="AlphaFoldDB" id="A0A0V0YQ55"/>
<accession>A0A0V0YQ55</accession>
<proteinExistence type="predicted"/>
<reference evidence="1 2" key="1">
    <citation type="submission" date="2015-01" db="EMBL/GenBank/DDBJ databases">
        <title>Evolution of Trichinella species and genotypes.</title>
        <authorList>
            <person name="Korhonen P.K."/>
            <person name="Edoardo P."/>
            <person name="Giuseppe L.R."/>
            <person name="Gasser R.B."/>
        </authorList>
    </citation>
    <scope>NUCLEOTIDE SEQUENCE [LARGE SCALE GENOMIC DNA]</scope>
    <source>
        <strain evidence="1">ISS2496</strain>
    </source>
</reference>
<protein>
    <submittedName>
        <fullName evidence="1">Uncharacterized protein</fullName>
    </submittedName>
</protein>
<evidence type="ECO:0000313" key="2">
    <source>
        <dbReference type="Proteomes" id="UP000054783"/>
    </source>
</evidence>
<sequence length="45" mass="5207">LSIGITRNPLRGVSPDHLTDILFFEFTDLLYLRTVSKPYEAKKIK</sequence>
<keyword evidence="2" id="KW-1185">Reference proteome</keyword>
<gene>
    <name evidence="1" type="ORF">T12_13585</name>
</gene>